<keyword evidence="2" id="KW-0472">Membrane</keyword>
<accession>A0ABP9NK81</accession>
<name>A0ABP9NK81_9PSEU</name>
<feature type="compositionally biased region" description="Low complexity" evidence="1">
    <location>
        <begin position="17"/>
        <end position="32"/>
    </location>
</feature>
<keyword evidence="2" id="KW-0812">Transmembrane</keyword>
<dbReference type="Pfam" id="PF00326">
    <property type="entry name" value="Peptidase_S9"/>
    <property type="match status" value="1"/>
</dbReference>
<evidence type="ECO:0000256" key="1">
    <source>
        <dbReference type="SAM" id="MobiDB-lite"/>
    </source>
</evidence>
<dbReference type="InterPro" id="IPR001375">
    <property type="entry name" value="Peptidase_S9_cat"/>
</dbReference>
<keyword evidence="5" id="KW-1185">Reference proteome</keyword>
<comment type="caution">
    <text evidence="4">The sequence shown here is derived from an EMBL/GenBank/DDBJ whole genome shotgun (WGS) entry which is preliminary data.</text>
</comment>
<gene>
    <name evidence="4" type="ORF">GCM10023320_37040</name>
</gene>
<evidence type="ECO:0000313" key="4">
    <source>
        <dbReference type="EMBL" id="GAA5124194.1"/>
    </source>
</evidence>
<dbReference type="EMBL" id="BAABJO010000012">
    <property type="protein sequence ID" value="GAA5124194.1"/>
    <property type="molecule type" value="Genomic_DNA"/>
</dbReference>
<feature type="transmembrane region" description="Helical" evidence="2">
    <location>
        <begin position="129"/>
        <end position="147"/>
    </location>
</feature>
<sequence length="495" mass="51216">MERVSGAGAASSVEGRSGSAGAANAGPASPTPAAAIPATAAVARKLRRARLLIEYPFVLAVIWGDNDVERAPVVAGPPLVVAASPETVARGTAGGDAVTGWSEAAGCAVLAVPGIIIGVMLLRRVGAGLGVGAAAGAGAAAGIGWFYSSLLLDTSVRPVYPERVLAVADGLVTLAASRLTAQPGTWGLRWASDGRGGLAVLGPVTREDRREVVRPVLGGDPPEPGSAAVLDAGPFDPDPGARGLPFEDVDVPGPLGRYPAWFVPADGDTWVVLVHGRGGARREALRVLPALHALGHPQLVISYRNDVGAPPSPDGHYHLGDTEWEDVEAAVRYAVDRGARRIVLFGWSMGGAVTGAFLDRSAEAARVAAVVWDAPLVDWRATLRQQARNRRLPAALSPLASAVTSRRIGIDFDRFDLVRHPPAVRPPTLVVHSAGDTAVPVTASRALAAAAPALGWPLRYLEVPLVEHTASWNADPAAYERAVTSFLGEVLRTSG</sequence>
<keyword evidence="2" id="KW-1133">Transmembrane helix</keyword>
<feature type="domain" description="Peptidase S9 prolyl oligopeptidase catalytic" evidence="3">
    <location>
        <begin position="315"/>
        <end position="491"/>
    </location>
</feature>
<dbReference type="PANTHER" id="PTHR12277">
    <property type="entry name" value="ALPHA/BETA HYDROLASE DOMAIN-CONTAINING PROTEIN"/>
    <property type="match status" value="1"/>
</dbReference>
<evidence type="ECO:0000259" key="3">
    <source>
        <dbReference type="Pfam" id="PF00326"/>
    </source>
</evidence>
<feature type="region of interest" description="Disordered" evidence="1">
    <location>
        <begin position="1"/>
        <end position="32"/>
    </location>
</feature>
<protein>
    <recommendedName>
        <fullName evidence="3">Peptidase S9 prolyl oligopeptidase catalytic domain-containing protein</fullName>
    </recommendedName>
</protein>
<dbReference type="InterPro" id="IPR029058">
    <property type="entry name" value="AB_hydrolase_fold"/>
</dbReference>
<dbReference type="Proteomes" id="UP001500804">
    <property type="component" value="Unassembled WGS sequence"/>
</dbReference>
<evidence type="ECO:0000313" key="5">
    <source>
        <dbReference type="Proteomes" id="UP001500804"/>
    </source>
</evidence>
<proteinExistence type="predicted"/>
<dbReference type="Gene3D" id="3.40.50.1820">
    <property type="entry name" value="alpha/beta hydrolase"/>
    <property type="match status" value="1"/>
</dbReference>
<evidence type="ECO:0000256" key="2">
    <source>
        <dbReference type="SAM" id="Phobius"/>
    </source>
</evidence>
<reference evidence="5" key="1">
    <citation type="journal article" date="2019" name="Int. J. Syst. Evol. Microbiol.">
        <title>The Global Catalogue of Microorganisms (GCM) 10K type strain sequencing project: providing services to taxonomists for standard genome sequencing and annotation.</title>
        <authorList>
            <consortium name="The Broad Institute Genomics Platform"/>
            <consortium name="The Broad Institute Genome Sequencing Center for Infectious Disease"/>
            <person name="Wu L."/>
            <person name="Ma J."/>
        </authorList>
    </citation>
    <scope>NUCLEOTIDE SEQUENCE [LARGE SCALE GENOMIC DNA]</scope>
    <source>
        <strain evidence="5">JCM 18302</strain>
    </source>
</reference>
<organism evidence="4 5">
    <name type="scientific">Pseudonocardia adelaidensis</name>
    <dbReference type="NCBI Taxonomy" id="648754"/>
    <lineage>
        <taxon>Bacteria</taxon>
        <taxon>Bacillati</taxon>
        <taxon>Actinomycetota</taxon>
        <taxon>Actinomycetes</taxon>
        <taxon>Pseudonocardiales</taxon>
        <taxon>Pseudonocardiaceae</taxon>
        <taxon>Pseudonocardia</taxon>
    </lineage>
</organism>
<dbReference type="PANTHER" id="PTHR12277:SF79">
    <property type="entry name" value="XAA-PRO DIPEPTIDYL-PEPTIDASE-RELATED"/>
    <property type="match status" value="1"/>
</dbReference>
<dbReference type="SUPFAM" id="SSF53474">
    <property type="entry name" value="alpha/beta-Hydrolases"/>
    <property type="match status" value="1"/>
</dbReference>